<name>A5Z470_9FIRM</name>
<reference evidence="1 2" key="1">
    <citation type="submission" date="2007-03" db="EMBL/GenBank/DDBJ databases">
        <authorList>
            <person name="Fulton L."/>
            <person name="Clifton S."/>
            <person name="Fulton B."/>
            <person name="Xu J."/>
            <person name="Minx P."/>
            <person name="Pepin K.H."/>
            <person name="Johnson M."/>
            <person name="Thiruvilangam P."/>
            <person name="Bhonagiri V."/>
            <person name="Nash W.E."/>
            <person name="Mardis E.R."/>
            <person name="Wilson R.K."/>
        </authorList>
    </citation>
    <scope>NUCLEOTIDE SEQUENCE [LARGE SCALE GENOMIC DNA]</scope>
    <source>
        <strain evidence="1 2">ATCC 27560</strain>
    </source>
</reference>
<evidence type="ECO:0000313" key="1">
    <source>
        <dbReference type="EMBL" id="EDM52279.1"/>
    </source>
</evidence>
<accession>A5Z470</accession>
<proteinExistence type="predicted"/>
<comment type="caution">
    <text evidence="1">The sequence shown here is derived from an EMBL/GenBank/DDBJ whole genome shotgun (WGS) entry which is preliminary data.</text>
</comment>
<dbReference type="HOGENOM" id="CLU_3233816_0_0_9"/>
<gene>
    <name evidence="1" type="ORF">EUBVEN_00475</name>
</gene>
<evidence type="ECO:0000313" key="2">
    <source>
        <dbReference type="Proteomes" id="UP000006000"/>
    </source>
</evidence>
<dbReference type="Proteomes" id="UP000006000">
    <property type="component" value="Unassembled WGS sequence"/>
</dbReference>
<sequence>MPFFKLCSVIISVICISAVPNLLGYPVIAIPSIIATSTISPNS</sequence>
<dbReference type="AlphaFoldDB" id="A5Z470"/>
<organism evidence="1 2">
    <name type="scientific">Eubacterium ventriosum ATCC 27560</name>
    <dbReference type="NCBI Taxonomy" id="411463"/>
    <lineage>
        <taxon>Bacteria</taxon>
        <taxon>Bacillati</taxon>
        <taxon>Bacillota</taxon>
        <taxon>Clostridia</taxon>
        <taxon>Eubacteriales</taxon>
        <taxon>Eubacteriaceae</taxon>
        <taxon>Eubacterium</taxon>
    </lineage>
</organism>
<dbReference type="EMBL" id="AAVL02000026">
    <property type="protein sequence ID" value="EDM52279.1"/>
    <property type="molecule type" value="Genomic_DNA"/>
</dbReference>
<reference evidence="1 2" key="2">
    <citation type="submission" date="2007-04" db="EMBL/GenBank/DDBJ databases">
        <title>Draft genome sequence of Eubacterium ventriosum (ATCC 27560).</title>
        <authorList>
            <person name="Sudarsanam P."/>
            <person name="Ley R."/>
            <person name="Guruge J."/>
            <person name="Turnbaugh P.J."/>
            <person name="Mahowald M."/>
            <person name="Liep D."/>
            <person name="Gordon J."/>
        </authorList>
    </citation>
    <scope>NUCLEOTIDE SEQUENCE [LARGE SCALE GENOMIC DNA]</scope>
    <source>
        <strain evidence="1 2">ATCC 27560</strain>
    </source>
</reference>
<protein>
    <submittedName>
        <fullName evidence="1">Uncharacterized protein</fullName>
    </submittedName>
</protein>